<gene>
    <name evidence="2" type="ORF">E2F48_00590</name>
</gene>
<dbReference type="Pfam" id="PF11387">
    <property type="entry name" value="DUF2795"/>
    <property type="match status" value="1"/>
</dbReference>
<dbReference type="EMBL" id="SMTK01000001">
    <property type="protein sequence ID" value="TDK27674.1"/>
    <property type="molecule type" value="Genomic_DNA"/>
</dbReference>
<evidence type="ECO:0000313" key="3">
    <source>
        <dbReference type="Proteomes" id="UP000295411"/>
    </source>
</evidence>
<protein>
    <submittedName>
        <fullName evidence="2">DUF2795 domain-containing protein</fullName>
    </submittedName>
</protein>
<dbReference type="OrthoDB" id="6161020at2"/>
<dbReference type="InterPro" id="IPR021527">
    <property type="entry name" value="DUF2795"/>
</dbReference>
<reference evidence="2 3" key="1">
    <citation type="submission" date="2019-03" db="EMBL/GenBank/DDBJ databases">
        <title>Arthrobacter sp. nov., an bacterium isolated from biocrust in Mu Us Desert.</title>
        <authorList>
            <person name="Lixiong L."/>
        </authorList>
    </citation>
    <scope>NUCLEOTIDE SEQUENCE [LARGE SCALE GENOMIC DNA]</scope>
    <source>
        <strain evidence="2 3">SLN-3</strain>
    </source>
</reference>
<organism evidence="2 3">
    <name type="scientific">Arthrobacter crusticola</name>
    <dbReference type="NCBI Taxonomy" id="2547960"/>
    <lineage>
        <taxon>Bacteria</taxon>
        <taxon>Bacillati</taxon>
        <taxon>Actinomycetota</taxon>
        <taxon>Actinomycetes</taxon>
        <taxon>Micrococcales</taxon>
        <taxon>Micrococcaceae</taxon>
        <taxon>Arthrobacter</taxon>
    </lineage>
</organism>
<dbReference type="AlphaFoldDB" id="A0A4V6PLR7"/>
<evidence type="ECO:0000313" key="2">
    <source>
        <dbReference type="EMBL" id="TDK27674.1"/>
    </source>
</evidence>
<evidence type="ECO:0000256" key="1">
    <source>
        <dbReference type="SAM" id="MobiDB-lite"/>
    </source>
</evidence>
<dbReference type="Proteomes" id="UP000295411">
    <property type="component" value="Unassembled WGS sequence"/>
</dbReference>
<keyword evidence="3" id="KW-1185">Reference proteome</keyword>
<name>A0A4V6PLR7_9MICC</name>
<feature type="region of interest" description="Disordered" evidence="1">
    <location>
        <begin position="27"/>
        <end position="63"/>
    </location>
</feature>
<accession>A0A4V6PLR7</accession>
<comment type="caution">
    <text evidence="2">The sequence shown here is derived from an EMBL/GenBank/DDBJ whole genome shotgun (WGS) entry which is preliminary data.</text>
</comment>
<sequence length="63" mass="6688">MANPSPIDIQKALGGIDYPVSKDDLVKHAEGSGAGDDVMETLRGLPDREYDSPTDVNKEASNS</sequence>
<dbReference type="RefSeq" id="WP_133402105.1">
    <property type="nucleotide sequence ID" value="NZ_SMTK01000001.1"/>
</dbReference>
<proteinExistence type="predicted"/>